<comment type="catalytic activity">
    <reaction evidence="5">
        <text>tetracosanoate + ATP + CoA = tetracosanoyl-CoA + AMP + diphosphate</text>
        <dbReference type="Rhea" id="RHEA:33639"/>
        <dbReference type="ChEBI" id="CHEBI:30616"/>
        <dbReference type="ChEBI" id="CHEBI:31014"/>
        <dbReference type="ChEBI" id="CHEBI:33019"/>
        <dbReference type="ChEBI" id="CHEBI:57287"/>
        <dbReference type="ChEBI" id="CHEBI:65052"/>
        <dbReference type="ChEBI" id="CHEBI:456215"/>
    </reaction>
    <physiologicalReaction direction="left-to-right" evidence="5">
        <dbReference type="Rhea" id="RHEA:33640"/>
    </physiologicalReaction>
</comment>
<evidence type="ECO:0000256" key="2">
    <source>
        <dbReference type="ARBA" id="ARBA00022598"/>
    </source>
</evidence>
<dbReference type="Pfam" id="PF00501">
    <property type="entry name" value="AMP-binding"/>
    <property type="match status" value="1"/>
</dbReference>
<evidence type="ECO:0000313" key="8">
    <source>
        <dbReference type="Proteomes" id="UP001164746"/>
    </source>
</evidence>
<dbReference type="PROSITE" id="PS00455">
    <property type="entry name" value="AMP_BINDING"/>
    <property type="match status" value="1"/>
</dbReference>
<dbReference type="InterPro" id="IPR000873">
    <property type="entry name" value="AMP-dep_synth/lig_dom"/>
</dbReference>
<evidence type="ECO:0000256" key="4">
    <source>
        <dbReference type="ARBA" id="ARBA00041297"/>
    </source>
</evidence>
<gene>
    <name evidence="7" type="ORF">MAR_024697</name>
</gene>
<evidence type="ECO:0000256" key="1">
    <source>
        <dbReference type="ARBA" id="ARBA00006432"/>
    </source>
</evidence>
<comment type="catalytic activity">
    <reaction evidence="3">
        <text>a very long-chain fatty acid + ATP + CoA = a very long-chain fatty acyl-CoA + AMP + diphosphate</text>
        <dbReference type="Rhea" id="RHEA:54536"/>
        <dbReference type="ChEBI" id="CHEBI:30616"/>
        <dbReference type="ChEBI" id="CHEBI:33019"/>
        <dbReference type="ChEBI" id="CHEBI:57287"/>
        <dbReference type="ChEBI" id="CHEBI:58950"/>
        <dbReference type="ChEBI" id="CHEBI:138261"/>
        <dbReference type="ChEBI" id="CHEBI:456215"/>
    </reaction>
    <physiologicalReaction direction="left-to-right" evidence="3">
        <dbReference type="Rhea" id="RHEA:54537"/>
    </physiologicalReaction>
</comment>
<dbReference type="InterPro" id="IPR020845">
    <property type="entry name" value="AMP-binding_CS"/>
</dbReference>
<dbReference type="EMBL" id="CP111014">
    <property type="protein sequence ID" value="WAR00325.1"/>
    <property type="molecule type" value="Genomic_DNA"/>
</dbReference>
<comment type="similarity">
    <text evidence="1">Belongs to the ATP-dependent AMP-binding enzyme family.</text>
</comment>
<dbReference type="SUPFAM" id="SSF56801">
    <property type="entry name" value="Acetyl-CoA synthetase-like"/>
    <property type="match status" value="1"/>
</dbReference>
<organism evidence="7 8">
    <name type="scientific">Mya arenaria</name>
    <name type="common">Soft-shell clam</name>
    <dbReference type="NCBI Taxonomy" id="6604"/>
    <lineage>
        <taxon>Eukaryota</taxon>
        <taxon>Metazoa</taxon>
        <taxon>Spiralia</taxon>
        <taxon>Lophotrochozoa</taxon>
        <taxon>Mollusca</taxon>
        <taxon>Bivalvia</taxon>
        <taxon>Autobranchia</taxon>
        <taxon>Heteroconchia</taxon>
        <taxon>Euheterodonta</taxon>
        <taxon>Imparidentia</taxon>
        <taxon>Neoheterodontei</taxon>
        <taxon>Myida</taxon>
        <taxon>Myoidea</taxon>
        <taxon>Myidae</taxon>
        <taxon>Mya</taxon>
    </lineage>
</organism>
<evidence type="ECO:0000256" key="5">
    <source>
        <dbReference type="ARBA" id="ARBA00048666"/>
    </source>
</evidence>
<dbReference type="PANTHER" id="PTHR43107:SF22">
    <property type="entry name" value="VERY LONG-CHAIN ACYL-COA SYNTHETASE"/>
    <property type="match status" value="1"/>
</dbReference>
<evidence type="ECO:0000313" key="7">
    <source>
        <dbReference type="EMBL" id="WAR00325.1"/>
    </source>
</evidence>
<reference evidence="7" key="1">
    <citation type="submission" date="2022-11" db="EMBL/GenBank/DDBJ databases">
        <title>Centuries of genome instability and evolution in soft-shell clam transmissible cancer (bioRxiv).</title>
        <authorList>
            <person name="Hart S.F.M."/>
            <person name="Yonemitsu M.A."/>
            <person name="Giersch R.M."/>
            <person name="Beal B.F."/>
            <person name="Arriagada G."/>
            <person name="Davis B.W."/>
            <person name="Ostrander E.A."/>
            <person name="Goff S.P."/>
            <person name="Metzger M.J."/>
        </authorList>
    </citation>
    <scope>NUCLEOTIDE SEQUENCE</scope>
    <source>
        <strain evidence="7">MELC-2E11</strain>
        <tissue evidence="7">Siphon/mantle</tissue>
    </source>
</reference>
<sequence length="582" mass="64402">MRAGLPSLIYNTRELKMDTALAIGGSLLATAGAGYLLVKTLCPWLLVDIEYIQKVLPGAKRLERWNKEGVHAIDIFEQCVKKHPDKYILLFEDQKYTYKEMDSHANRIANLSRQQLGLETGDTVILLQHNCPEFLFVVLGLMKQGVAVTLVNTSLRGRALLHCINVTPSKILIVGSDPSLLDSVVEIVEDLPKIMVYVHGMADAALPADFKSLDSQLEAASTAPVPPSVRASIGPNHPSVYIFTSGTTGLPKAAVVPSKRLLISSILSKAVGVCSDDVIYVTMPLFHSSALIVGFFQCMWAGATCVLRKRFSRSQFFPDCRRYGVTVIIYIGEMCSADDTNHKVRVAIGNGLRQDIFSEFRTRFKIKHIAEIYGPTEGNVGYLNVLNKDGSIGRASPLLTKLFPVSFCKWDVENECLVRNSHGLCVPADIDEPGLCLGKITPKSEFDGYQGRKELTESKIVRDVLVKGDSYFNTGYEGRAGMATLALNRPWSADTEAESLQAILEHCERTLPGYAKPLFLRVARDDLEMTQTVKQTKITLKKQAYDPGVIDDPLFYLDKLQKSYLPLTKVVYADISGEKIPF</sequence>
<accession>A0ABY7DUM4</accession>
<feature type="domain" description="AMP-dependent synthetase/ligase" evidence="6">
    <location>
        <begin position="76"/>
        <end position="396"/>
    </location>
</feature>
<dbReference type="Proteomes" id="UP001164746">
    <property type="component" value="Chromosome 3"/>
</dbReference>
<name>A0ABY7DUM4_MYAAR</name>
<dbReference type="PANTHER" id="PTHR43107">
    <property type="entry name" value="LONG-CHAIN FATTY ACID TRANSPORT PROTEIN"/>
    <property type="match status" value="1"/>
</dbReference>
<dbReference type="Gene3D" id="3.40.50.12780">
    <property type="entry name" value="N-terminal domain of ligase-like"/>
    <property type="match status" value="1"/>
</dbReference>
<dbReference type="InterPro" id="IPR042099">
    <property type="entry name" value="ANL_N_sf"/>
</dbReference>
<evidence type="ECO:0000259" key="6">
    <source>
        <dbReference type="Pfam" id="PF00501"/>
    </source>
</evidence>
<evidence type="ECO:0000256" key="3">
    <source>
        <dbReference type="ARBA" id="ARBA00036527"/>
    </source>
</evidence>
<proteinExistence type="inferred from homology"/>
<keyword evidence="8" id="KW-1185">Reference proteome</keyword>
<protein>
    <recommendedName>
        <fullName evidence="4">Long-chain-fatty-acid--CoA ligase</fullName>
    </recommendedName>
</protein>
<keyword evidence="2" id="KW-0436">Ligase</keyword>